<dbReference type="AlphaFoldDB" id="A0A6H1Z6T1"/>
<evidence type="ECO:0000313" key="1">
    <source>
        <dbReference type="EMBL" id="QJA43238.1"/>
    </source>
</evidence>
<evidence type="ECO:0000313" key="2">
    <source>
        <dbReference type="EMBL" id="QJA76090.1"/>
    </source>
</evidence>
<accession>A0A6H1Z6T1</accession>
<name>A0A6H1Z6T1_9ZZZZ</name>
<reference evidence="1" key="1">
    <citation type="submission" date="2020-03" db="EMBL/GenBank/DDBJ databases">
        <title>The deep terrestrial virosphere.</title>
        <authorList>
            <person name="Holmfeldt K."/>
            <person name="Nilsson E."/>
            <person name="Simone D."/>
            <person name="Lopez-Fernandez M."/>
            <person name="Wu X."/>
            <person name="de Brujin I."/>
            <person name="Lundin D."/>
            <person name="Andersson A."/>
            <person name="Bertilsson S."/>
            <person name="Dopson M."/>
        </authorList>
    </citation>
    <scope>NUCLEOTIDE SEQUENCE</scope>
    <source>
        <strain evidence="2">MM415A01581</strain>
        <strain evidence="1">MM415B00324</strain>
    </source>
</reference>
<dbReference type="EMBL" id="MT142204">
    <property type="protein sequence ID" value="QJA76090.1"/>
    <property type="molecule type" value="Genomic_DNA"/>
</dbReference>
<dbReference type="EMBL" id="MT141562">
    <property type="protein sequence ID" value="QJA43238.1"/>
    <property type="molecule type" value="Genomic_DNA"/>
</dbReference>
<gene>
    <name evidence="2" type="ORF">MM415A01581_0007</name>
    <name evidence="1" type="ORF">MM415B00324_0068</name>
</gene>
<organism evidence="1">
    <name type="scientific">viral metagenome</name>
    <dbReference type="NCBI Taxonomy" id="1070528"/>
    <lineage>
        <taxon>unclassified sequences</taxon>
        <taxon>metagenomes</taxon>
        <taxon>organismal metagenomes</taxon>
    </lineage>
</organism>
<sequence>MDNIFIFCPDCESDNLEQTDYENEEGEEDTCGRRCLGCGWEGDISELVSKEVDGE</sequence>
<protein>
    <submittedName>
        <fullName evidence="1">Uncharacterized protein</fullName>
    </submittedName>
</protein>
<proteinExistence type="predicted"/>